<evidence type="ECO:0000313" key="3">
    <source>
        <dbReference type="Proteomes" id="UP000006251"/>
    </source>
</evidence>
<reference evidence="3" key="1">
    <citation type="journal article" date="2014" name="Environ. Microbiol.">
        <title>Comparative genomics of the marine bacterial genus Glaciecola reveals the high degree of genomic diversity and genomic characteristic for cold adaptation.</title>
        <authorList>
            <person name="Qin Q.L."/>
            <person name="Xie B.B."/>
            <person name="Yu Y."/>
            <person name="Shu Y.L."/>
            <person name="Rong J.C."/>
            <person name="Zhang Y.J."/>
            <person name="Zhao D.L."/>
            <person name="Chen X.L."/>
            <person name="Zhang X.Y."/>
            <person name="Chen B."/>
            <person name="Zhou B.C."/>
            <person name="Zhang Y.Z."/>
        </authorList>
    </citation>
    <scope>NUCLEOTIDE SEQUENCE [LARGE SCALE GENOMIC DNA]</scope>
    <source>
        <strain evidence="3">ACAM 615</strain>
    </source>
</reference>
<dbReference type="RefSeq" id="WP_006013148.1">
    <property type="nucleotide sequence ID" value="NZ_BAEQ01000050.1"/>
</dbReference>
<feature type="domain" description="BioF2-like acetyltransferase" evidence="1">
    <location>
        <begin position="149"/>
        <end position="294"/>
    </location>
</feature>
<dbReference type="OrthoDB" id="9773932at2"/>
<evidence type="ECO:0000259" key="1">
    <source>
        <dbReference type="Pfam" id="PF13480"/>
    </source>
</evidence>
<name>K6ZLQ0_9ALTE</name>
<dbReference type="InterPro" id="IPR017469">
    <property type="entry name" value="PEP-CTERM_FemAB-rel"/>
</dbReference>
<organism evidence="2 3">
    <name type="scientific">Brumicola pallidula DSM 14239 = ACAM 615</name>
    <dbReference type="NCBI Taxonomy" id="1121922"/>
    <lineage>
        <taxon>Bacteria</taxon>
        <taxon>Pseudomonadati</taxon>
        <taxon>Pseudomonadota</taxon>
        <taxon>Gammaproteobacteria</taxon>
        <taxon>Alteromonadales</taxon>
        <taxon>Alteromonadaceae</taxon>
        <taxon>Brumicola</taxon>
    </lineage>
</organism>
<dbReference type="STRING" id="1121922.GCA_000428905_00415"/>
<dbReference type="InterPro" id="IPR016181">
    <property type="entry name" value="Acyl_CoA_acyltransferase"/>
</dbReference>
<protein>
    <recommendedName>
        <fullName evidence="1">BioF2-like acetyltransferase domain-containing protein</fullName>
    </recommendedName>
</protein>
<dbReference type="AlphaFoldDB" id="K6ZLQ0"/>
<keyword evidence="3" id="KW-1185">Reference proteome</keyword>
<dbReference type="Gene3D" id="3.40.630.30">
    <property type="match status" value="1"/>
</dbReference>
<dbReference type="Proteomes" id="UP000006251">
    <property type="component" value="Unassembled WGS sequence"/>
</dbReference>
<accession>K6ZLQ0</accession>
<comment type="caution">
    <text evidence="2">The sequence shown here is derived from an EMBL/GenBank/DDBJ whole genome shotgun (WGS) entry which is preliminary data.</text>
</comment>
<gene>
    <name evidence="2" type="ORF">GPAL_2932</name>
</gene>
<evidence type="ECO:0000313" key="2">
    <source>
        <dbReference type="EMBL" id="GAC29783.1"/>
    </source>
</evidence>
<dbReference type="Pfam" id="PF13480">
    <property type="entry name" value="Acetyltransf_6"/>
    <property type="match status" value="1"/>
</dbReference>
<dbReference type="SUPFAM" id="SSF55729">
    <property type="entry name" value="Acyl-CoA N-acyltransferases (Nat)"/>
    <property type="match status" value="2"/>
</dbReference>
<dbReference type="PANTHER" id="PTHR36174">
    <property type="entry name" value="LIPID II:GLYCINE GLYCYLTRANSFERASE"/>
    <property type="match status" value="1"/>
</dbReference>
<proteinExistence type="predicted"/>
<dbReference type="EMBL" id="BAEQ01000050">
    <property type="protein sequence ID" value="GAC29783.1"/>
    <property type="molecule type" value="Genomic_DNA"/>
</dbReference>
<dbReference type="NCBIfam" id="TIGR03019">
    <property type="entry name" value="pepcterm_femAB"/>
    <property type="match status" value="1"/>
</dbReference>
<dbReference type="InterPro" id="IPR038740">
    <property type="entry name" value="BioF2-like_GNAT_dom"/>
</dbReference>
<dbReference type="PANTHER" id="PTHR36174:SF1">
    <property type="entry name" value="LIPID II:GLYCINE GLYCYLTRANSFERASE"/>
    <property type="match status" value="1"/>
</dbReference>
<sequence length="353" mass="39498">MTIVTKLNRNDRHLWDQYVSACAKTTPYHRFAWGQAIEKSYGFEAIYVGAFYYDNLVGVMPLIRMGVPLRQKSLISLPYCDGAGAIADNQEALDALIAFANNDIAKDTQEPVELRNADTTTVDPDTLADGQKVRMLLSLAATPDEQMANFKSKLRSQIRKAEKNGLTSKVIEYNDTDDFAKHVDEFYAVFAGNMHSLGSPVHSKAWFMAVLSGYANNAYMVLVYKDETVVGGGIVLLNNNTASMPWASTNAQYNRLAPNMLLYWTVLSEAITKGAQVFDFGRSTLNEGTYNFKKQWGSQPASLNWARYENGNLVEVVDLGKSTARELLETIWQKLPLWLVNYVGPKVRKFVSL</sequence>
<dbReference type="InterPro" id="IPR050644">
    <property type="entry name" value="PG_Glycine_Bridge_Synth"/>
</dbReference>